<evidence type="ECO:0000313" key="11">
    <source>
        <dbReference type="WBParaSite" id="Hba_20411"/>
    </source>
</evidence>
<dbReference type="GO" id="GO:0001671">
    <property type="term" value="F:ATPase activator activity"/>
    <property type="evidence" value="ECO:0007669"/>
    <property type="project" value="InterPro"/>
</dbReference>
<dbReference type="Pfam" id="PF18307">
    <property type="entry name" value="Tfb2_C"/>
    <property type="match status" value="1"/>
</dbReference>
<keyword evidence="6 8" id="KW-0234">DNA repair</keyword>
<keyword evidence="7 8" id="KW-0539">Nucleus</keyword>
<comment type="function">
    <text evidence="8">Component of the general transcription and DNA repair factor IIH (TFIIH) core complex which is involved in general and transcription-coupled nucleotide excision repair (NER) of damaged DNA.</text>
</comment>
<proteinExistence type="inferred from homology"/>
<dbReference type="InterPro" id="IPR004598">
    <property type="entry name" value="TFIIH_p52/Tfb2"/>
</dbReference>
<evidence type="ECO:0000256" key="2">
    <source>
        <dbReference type="ARBA" id="ARBA00007132"/>
    </source>
</evidence>
<dbReference type="GO" id="GO:0005675">
    <property type="term" value="C:transcription factor TFIIH holo complex"/>
    <property type="evidence" value="ECO:0007669"/>
    <property type="project" value="TreeGrafter"/>
</dbReference>
<evidence type="ECO:0000256" key="7">
    <source>
        <dbReference type="ARBA" id="ARBA00023242"/>
    </source>
</evidence>
<dbReference type="Proteomes" id="UP000095283">
    <property type="component" value="Unplaced"/>
</dbReference>
<sequence>MTVASSSEDSCLYLALPSEKNMQSVSAATRKLFRNAGFTSGNDNQSDLEITSNGFQFLLLSPVQQMWTYMIEYLKLEVSENQDVRELLEILIRIILCIDRGDDPSHIAYQLGEDWTERQNELIMHMRELGLIFIRKRKDGLVIFVLDANVDPFMYHTFYMVFFLTPLLWNLSTGNEGVGWNESRRGNIIVETNFRLYAYTGSSLQLAILSTFTEMIYRFHDMSVGILSRDSVRRALQFNLATHNGIVTNQYLAVMVADQIRLWEDERRRLTLSEATLYSTFESENEFIGVRNFSSDESILLWADSDKKLVIVTDEGHDKVKAWWKRNKGSV</sequence>
<dbReference type="InterPro" id="IPR040662">
    <property type="entry name" value="Tfb2_C"/>
</dbReference>
<evidence type="ECO:0000256" key="4">
    <source>
        <dbReference type="ARBA" id="ARBA00023015"/>
    </source>
</evidence>
<dbReference type="GO" id="GO:0000439">
    <property type="term" value="C:transcription factor TFIIH core complex"/>
    <property type="evidence" value="ECO:0007669"/>
    <property type="project" value="InterPro"/>
</dbReference>
<evidence type="ECO:0000313" key="10">
    <source>
        <dbReference type="Proteomes" id="UP000095283"/>
    </source>
</evidence>
<evidence type="ECO:0000256" key="8">
    <source>
        <dbReference type="RuleBase" id="RU364024"/>
    </source>
</evidence>
<evidence type="ECO:0000256" key="3">
    <source>
        <dbReference type="ARBA" id="ARBA00022763"/>
    </source>
</evidence>
<dbReference type="Pfam" id="PF03849">
    <property type="entry name" value="Tfb2"/>
    <property type="match status" value="2"/>
</dbReference>
<dbReference type="GO" id="GO:0003690">
    <property type="term" value="F:double-stranded DNA binding"/>
    <property type="evidence" value="ECO:0007669"/>
    <property type="project" value="TreeGrafter"/>
</dbReference>
<feature type="domain" description="Transcription factor Tfb2 C-terminal" evidence="9">
    <location>
        <begin position="258"/>
        <end position="325"/>
    </location>
</feature>
<dbReference type="WBParaSite" id="Hba_20411">
    <property type="protein sequence ID" value="Hba_20411"/>
    <property type="gene ID" value="Hba_20411"/>
</dbReference>
<comment type="similarity">
    <text evidence="2 8">Belongs to the TFB2 family.</text>
</comment>
<evidence type="ECO:0000256" key="5">
    <source>
        <dbReference type="ARBA" id="ARBA00023163"/>
    </source>
</evidence>
<dbReference type="PANTHER" id="PTHR13152:SF0">
    <property type="entry name" value="GENERAL TRANSCRIPTION FACTOR IIH SUBUNIT 4"/>
    <property type="match status" value="1"/>
</dbReference>
<evidence type="ECO:0000259" key="9">
    <source>
        <dbReference type="Pfam" id="PF18307"/>
    </source>
</evidence>
<reference evidence="11" key="1">
    <citation type="submission" date="2016-11" db="UniProtKB">
        <authorList>
            <consortium name="WormBaseParasite"/>
        </authorList>
    </citation>
    <scope>IDENTIFICATION</scope>
</reference>
<keyword evidence="5 8" id="KW-0804">Transcription</keyword>
<comment type="subcellular location">
    <subcellularLocation>
        <location evidence="1 8">Nucleus</location>
    </subcellularLocation>
</comment>
<keyword evidence="4 8" id="KW-0805">Transcription regulation</keyword>
<dbReference type="AlphaFoldDB" id="A0A1I7XRH7"/>
<keyword evidence="10" id="KW-1185">Reference proteome</keyword>
<dbReference type="PANTHER" id="PTHR13152">
    <property type="entry name" value="TFIIH, POLYPEPTIDE 4"/>
    <property type="match status" value="1"/>
</dbReference>
<dbReference type="GO" id="GO:0006289">
    <property type="term" value="P:nucleotide-excision repair"/>
    <property type="evidence" value="ECO:0007669"/>
    <property type="project" value="InterPro"/>
</dbReference>
<protein>
    <recommendedName>
        <fullName evidence="8">General transcription factor IIH subunit 4</fullName>
    </recommendedName>
</protein>
<keyword evidence="3 8" id="KW-0227">DNA damage</keyword>
<name>A0A1I7XRH7_HETBA</name>
<evidence type="ECO:0000256" key="1">
    <source>
        <dbReference type="ARBA" id="ARBA00004123"/>
    </source>
</evidence>
<dbReference type="Gene3D" id="3.30.70.2610">
    <property type="match status" value="1"/>
</dbReference>
<accession>A0A1I7XRH7</accession>
<organism evidence="10 11">
    <name type="scientific">Heterorhabditis bacteriophora</name>
    <name type="common">Entomopathogenic nematode worm</name>
    <dbReference type="NCBI Taxonomy" id="37862"/>
    <lineage>
        <taxon>Eukaryota</taxon>
        <taxon>Metazoa</taxon>
        <taxon>Ecdysozoa</taxon>
        <taxon>Nematoda</taxon>
        <taxon>Chromadorea</taxon>
        <taxon>Rhabditida</taxon>
        <taxon>Rhabditina</taxon>
        <taxon>Rhabditomorpha</taxon>
        <taxon>Strongyloidea</taxon>
        <taxon>Heterorhabditidae</taxon>
        <taxon>Heterorhabditis</taxon>
    </lineage>
</organism>
<evidence type="ECO:0000256" key="6">
    <source>
        <dbReference type="ARBA" id="ARBA00023204"/>
    </source>
</evidence>